<accession>A0AAN8X3V8</accession>
<reference evidence="1 2" key="1">
    <citation type="submission" date="2023-11" db="EMBL/GenBank/DDBJ databases">
        <title>Halocaridina rubra genome assembly.</title>
        <authorList>
            <person name="Smith C."/>
        </authorList>
    </citation>
    <scope>NUCLEOTIDE SEQUENCE [LARGE SCALE GENOMIC DNA]</scope>
    <source>
        <strain evidence="1">EP-1</strain>
        <tissue evidence="1">Whole</tissue>
    </source>
</reference>
<evidence type="ECO:0000313" key="2">
    <source>
        <dbReference type="Proteomes" id="UP001381693"/>
    </source>
</evidence>
<comment type="caution">
    <text evidence="1">The sequence shown here is derived from an EMBL/GenBank/DDBJ whole genome shotgun (WGS) entry which is preliminary data.</text>
</comment>
<sequence length="73" mass="8232">MVRKCYNKLICICFRVYTKRRRGKTTFAINNNNHLTKKKSNALELFHRPSSSSCQVGDAIFVPPVGGKKSKSG</sequence>
<gene>
    <name evidence="1" type="ORF">SK128_023680</name>
</gene>
<keyword evidence="2" id="KW-1185">Reference proteome</keyword>
<dbReference type="Proteomes" id="UP001381693">
    <property type="component" value="Unassembled WGS sequence"/>
</dbReference>
<protein>
    <submittedName>
        <fullName evidence="1">Uncharacterized protein</fullName>
    </submittedName>
</protein>
<proteinExistence type="predicted"/>
<dbReference type="EMBL" id="JAXCGZ010014185">
    <property type="protein sequence ID" value="KAK7071600.1"/>
    <property type="molecule type" value="Genomic_DNA"/>
</dbReference>
<organism evidence="1 2">
    <name type="scientific">Halocaridina rubra</name>
    <name type="common">Hawaiian red shrimp</name>
    <dbReference type="NCBI Taxonomy" id="373956"/>
    <lineage>
        <taxon>Eukaryota</taxon>
        <taxon>Metazoa</taxon>
        <taxon>Ecdysozoa</taxon>
        <taxon>Arthropoda</taxon>
        <taxon>Crustacea</taxon>
        <taxon>Multicrustacea</taxon>
        <taxon>Malacostraca</taxon>
        <taxon>Eumalacostraca</taxon>
        <taxon>Eucarida</taxon>
        <taxon>Decapoda</taxon>
        <taxon>Pleocyemata</taxon>
        <taxon>Caridea</taxon>
        <taxon>Atyoidea</taxon>
        <taxon>Atyidae</taxon>
        <taxon>Halocaridina</taxon>
    </lineage>
</organism>
<dbReference type="AlphaFoldDB" id="A0AAN8X3V8"/>
<name>A0AAN8X3V8_HALRR</name>
<evidence type="ECO:0000313" key="1">
    <source>
        <dbReference type="EMBL" id="KAK7071600.1"/>
    </source>
</evidence>